<proteinExistence type="inferred from homology"/>
<name>A0A8J6TZT3_9FLAO</name>
<dbReference type="EMBL" id="JACVEL010000004">
    <property type="protein sequence ID" value="MBC9812548.1"/>
    <property type="molecule type" value="Genomic_DNA"/>
</dbReference>
<dbReference type="InterPro" id="IPR045853">
    <property type="entry name" value="Pep_chain_release_fac_I_sf"/>
</dbReference>
<dbReference type="AlphaFoldDB" id="A0A8J6TZT3"/>
<dbReference type="Gene3D" id="3.30.70.1660">
    <property type="match status" value="1"/>
</dbReference>
<dbReference type="SUPFAM" id="SSF75620">
    <property type="entry name" value="Release factor"/>
    <property type="match status" value="1"/>
</dbReference>
<dbReference type="Gene3D" id="3.30.160.20">
    <property type="match status" value="1"/>
</dbReference>
<dbReference type="PROSITE" id="PS00745">
    <property type="entry name" value="RF_PROK_I"/>
    <property type="match status" value="1"/>
</dbReference>
<evidence type="ECO:0000313" key="3">
    <source>
        <dbReference type="EMBL" id="MBC9812548.1"/>
    </source>
</evidence>
<evidence type="ECO:0000256" key="1">
    <source>
        <dbReference type="ARBA" id="ARBA00010835"/>
    </source>
</evidence>
<dbReference type="NCBIfam" id="TIGR03072">
    <property type="entry name" value="release_prfH"/>
    <property type="match status" value="1"/>
</dbReference>
<dbReference type="InterPro" id="IPR017509">
    <property type="entry name" value="PrfH"/>
</dbReference>
<evidence type="ECO:0000313" key="4">
    <source>
        <dbReference type="Proteomes" id="UP000652681"/>
    </source>
</evidence>
<organism evidence="3 4">
    <name type="scientific">Taishania pollutisoli</name>
    <dbReference type="NCBI Taxonomy" id="2766479"/>
    <lineage>
        <taxon>Bacteria</taxon>
        <taxon>Pseudomonadati</taxon>
        <taxon>Bacteroidota</taxon>
        <taxon>Flavobacteriia</taxon>
        <taxon>Flavobacteriales</taxon>
        <taxon>Crocinitomicaceae</taxon>
        <taxon>Taishania</taxon>
    </lineage>
</organism>
<dbReference type="GO" id="GO:0003747">
    <property type="term" value="F:translation release factor activity"/>
    <property type="evidence" value="ECO:0007669"/>
    <property type="project" value="InterPro"/>
</dbReference>
<gene>
    <name evidence="3" type="ORF">H9Y05_08710</name>
</gene>
<dbReference type="PANTHER" id="PTHR43116:SF3">
    <property type="entry name" value="CLASS I PEPTIDE CHAIN RELEASE FACTOR"/>
    <property type="match status" value="1"/>
</dbReference>
<dbReference type="PANTHER" id="PTHR43116">
    <property type="entry name" value="PEPTIDE CHAIN RELEASE FACTOR 2"/>
    <property type="match status" value="1"/>
</dbReference>
<protein>
    <submittedName>
        <fullName evidence="3">Peptide chain release factor H</fullName>
    </submittedName>
</protein>
<feature type="domain" description="Prokaryotic-type class I peptide chain release factors" evidence="2">
    <location>
        <begin position="117"/>
        <end position="133"/>
    </location>
</feature>
<dbReference type="Pfam" id="PF00472">
    <property type="entry name" value="RF-1"/>
    <property type="match status" value="1"/>
</dbReference>
<dbReference type="Proteomes" id="UP000652681">
    <property type="component" value="Unassembled WGS sequence"/>
</dbReference>
<evidence type="ECO:0000259" key="2">
    <source>
        <dbReference type="PROSITE" id="PS00745"/>
    </source>
</evidence>
<reference evidence="3" key="1">
    <citation type="submission" date="2020-09" db="EMBL/GenBank/DDBJ databases">
        <title>Taishania pollutisoli gen. nov., sp. nov., Isolated from Tetrabromobisphenol A-Contaminated Soil.</title>
        <authorList>
            <person name="Chen Q."/>
        </authorList>
    </citation>
    <scope>NUCLEOTIDE SEQUENCE</scope>
    <source>
        <strain evidence="3">CZZ-1</strain>
    </source>
</reference>
<dbReference type="InterPro" id="IPR000352">
    <property type="entry name" value="Pep_chain_release_fac_I"/>
</dbReference>
<comment type="caution">
    <text evidence="3">The sequence shown here is derived from an EMBL/GenBank/DDBJ whole genome shotgun (WGS) entry which is preliminary data.</text>
</comment>
<sequence length="206" mass="23015">MEKLVQITSGRGPKECNLAVQKVVDRLLKELEKHAVVVERHAIEGAADLPYSVTLKLTGKATDQFLEQWIGTIQWICKSPFRPFHKRKNWFVAVVEISQAALVDTINERDVTYQSMRSAGPGGQNVNKVSTGIRATHVPTGLTVQVMDSRSQLQNKQLALVRLREKAAKLNADATLQSQTGAWLKQINITRGNPKRIFSGPEFRES</sequence>
<accession>A0A8J6TZT3</accession>
<keyword evidence="4" id="KW-1185">Reference proteome</keyword>
<comment type="similarity">
    <text evidence="1">Belongs to the prokaryotic/mitochondrial release factor family.</text>
</comment>
<dbReference type="RefSeq" id="WP_216714050.1">
    <property type="nucleotide sequence ID" value="NZ_JACVEL010000004.1"/>
</dbReference>